<gene>
    <name evidence="1" type="ORF">CDQ91_10385</name>
</gene>
<organism evidence="1 2">
    <name type="scientific">Sphingopyxis witflariensis</name>
    <dbReference type="NCBI Taxonomy" id="173675"/>
    <lineage>
        <taxon>Bacteria</taxon>
        <taxon>Pseudomonadati</taxon>
        <taxon>Pseudomonadota</taxon>
        <taxon>Alphaproteobacteria</taxon>
        <taxon>Sphingomonadales</taxon>
        <taxon>Sphingomonadaceae</taxon>
        <taxon>Sphingopyxis</taxon>
    </lineage>
</organism>
<dbReference type="AlphaFoldDB" id="A0A246JY62"/>
<accession>A0A246JY62</accession>
<protein>
    <submittedName>
        <fullName evidence="1">Uncharacterized protein</fullName>
    </submittedName>
</protein>
<sequence>MPALDYGKGAYSRKRGNLPELPVINMFVEQSGPDGIVMQSHKALVEVAEVGTGPVRAVLQKDGVFSGDRFVISGSGFYRNSTLIGIVDGSGVAYIVASDTEVVCGRGQTAYSYNGTDYQPIAFPDGAGVVTVAYTAGYWIFLRVDSDSWWFSAIGDARTIDPLDFATAESEPDSLRDVTVMDGVIYFFGSESIEPWAPANDPDLPYTPIQQRVYEQGVIATGCVVRTDNTIFMIGRDAITYRLADVPQAVSDDGIVERSNASTTHRLFLIEDERHKFVCQRHDENTMLLDVTTNEWNERQSYGRANWRAGPGLGDDETGKIWKLEGYIDAGGVFERRFRAGSRLAATAIINNLRLSAEVGTTEYLSGDYADPLIEMRDSRDAGNTWGDWEETSLGEQGGYRERVEWRALGMFDDPGMLFEFRVTDPVGFRLSAVEANAAGGGRSR</sequence>
<reference evidence="1 2" key="1">
    <citation type="journal article" date="2002" name="Int. J. Syst. Evol. Microbiol.">
        <title>Sphingopyxis witflariensis sp. nov., isolated from activated sludge.</title>
        <authorList>
            <person name="Kampfer P."/>
            <person name="Witzenberger R."/>
            <person name="Denner E.B."/>
            <person name="Busse H.J."/>
            <person name="Neef A."/>
        </authorList>
    </citation>
    <scope>NUCLEOTIDE SEQUENCE [LARGE SCALE GENOMIC DNA]</scope>
    <source>
        <strain evidence="1 2">DSM 14551</strain>
    </source>
</reference>
<dbReference type="Proteomes" id="UP000197097">
    <property type="component" value="Unassembled WGS sequence"/>
</dbReference>
<dbReference type="RefSeq" id="WP_088472633.1">
    <property type="nucleotide sequence ID" value="NZ_NISJ01000004.1"/>
</dbReference>
<evidence type="ECO:0000313" key="2">
    <source>
        <dbReference type="Proteomes" id="UP000197097"/>
    </source>
</evidence>
<dbReference type="EMBL" id="NISJ01000004">
    <property type="protein sequence ID" value="OWQ98018.1"/>
    <property type="molecule type" value="Genomic_DNA"/>
</dbReference>
<evidence type="ECO:0000313" key="1">
    <source>
        <dbReference type="EMBL" id="OWQ98018.1"/>
    </source>
</evidence>
<dbReference type="OrthoDB" id="7842371at2"/>
<name>A0A246JY62_9SPHN</name>
<keyword evidence="2" id="KW-1185">Reference proteome</keyword>
<proteinExistence type="predicted"/>
<comment type="caution">
    <text evidence="1">The sequence shown here is derived from an EMBL/GenBank/DDBJ whole genome shotgun (WGS) entry which is preliminary data.</text>
</comment>